<protein>
    <submittedName>
        <fullName evidence="1">Uncharacterized protein</fullName>
    </submittedName>
</protein>
<gene>
    <name evidence="1" type="ORF">CAEBREN_00615</name>
</gene>
<dbReference type="OrthoDB" id="5910344at2759"/>
<sequence>MPPTFPLLRLPIDERLAVLRQMEMSHLYVTILKNSSNDTLIKCTKKEYEAKDWLEHLCLIFHQKDHRLYFEHHGSRYDLNSVYENFKNPDHLRLPRTGNADYNYRVLKMIIPKSKDQEKVFKTVAGSDHVVKGGREIRRMDGTVGRIVIDDRILVFNFFIWHE</sequence>
<keyword evidence="2" id="KW-1185">Reference proteome</keyword>
<dbReference type="Proteomes" id="UP000008068">
    <property type="component" value="Unassembled WGS sequence"/>
</dbReference>
<dbReference type="InterPro" id="IPR053222">
    <property type="entry name" value="Zygotic_Embryogenesis-Asso"/>
</dbReference>
<name>G0N098_CAEBE</name>
<dbReference type="PANTHER" id="PTHR22899:SF0">
    <property type="entry name" value="F-BOX ASSOCIATED DOMAIN-CONTAINING PROTEIN-RELATED"/>
    <property type="match status" value="1"/>
</dbReference>
<proteinExistence type="predicted"/>
<accession>G0N098</accession>
<evidence type="ECO:0000313" key="1">
    <source>
        <dbReference type="EMBL" id="EGT48869.1"/>
    </source>
</evidence>
<reference evidence="2" key="1">
    <citation type="submission" date="2011-07" db="EMBL/GenBank/DDBJ databases">
        <authorList>
            <consortium name="Caenorhabditis brenneri Sequencing and Analysis Consortium"/>
            <person name="Wilson R.K."/>
        </authorList>
    </citation>
    <scope>NUCLEOTIDE SEQUENCE [LARGE SCALE GENOMIC DNA]</scope>
    <source>
        <strain evidence="2">PB2801</strain>
    </source>
</reference>
<dbReference type="FunCoup" id="G0N098">
    <property type="interactions" value="1103"/>
</dbReference>
<organism evidence="2">
    <name type="scientific">Caenorhabditis brenneri</name>
    <name type="common">Nematode worm</name>
    <dbReference type="NCBI Taxonomy" id="135651"/>
    <lineage>
        <taxon>Eukaryota</taxon>
        <taxon>Metazoa</taxon>
        <taxon>Ecdysozoa</taxon>
        <taxon>Nematoda</taxon>
        <taxon>Chromadorea</taxon>
        <taxon>Rhabditida</taxon>
        <taxon>Rhabditina</taxon>
        <taxon>Rhabditomorpha</taxon>
        <taxon>Rhabditoidea</taxon>
        <taxon>Rhabditidae</taxon>
        <taxon>Peloderinae</taxon>
        <taxon>Caenorhabditis</taxon>
    </lineage>
</organism>
<evidence type="ECO:0000313" key="2">
    <source>
        <dbReference type="Proteomes" id="UP000008068"/>
    </source>
</evidence>
<dbReference type="PANTHER" id="PTHR22899">
    <property type="entry name" value="CYCLIN-RELATED F-BOX FAMILY"/>
    <property type="match status" value="1"/>
</dbReference>
<dbReference type="EMBL" id="GL379824">
    <property type="protein sequence ID" value="EGT48869.1"/>
    <property type="molecule type" value="Genomic_DNA"/>
</dbReference>
<dbReference type="InParanoid" id="G0N098"/>
<dbReference type="AlphaFoldDB" id="G0N098"/>
<dbReference type="HOGENOM" id="CLU_1798146_0_0_1"/>